<protein>
    <submittedName>
        <fullName evidence="1">Uncharacterized protein</fullName>
    </submittedName>
</protein>
<dbReference type="EMBL" id="JPLA01000008">
    <property type="protein sequence ID" value="KLD65311.1"/>
    <property type="molecule type" value="Genomic_DNA"/>
</dbReference>
<dbReference type="PATRIC" id="fig|1440762.4.peg.3603"/>
<evidence type="ECO:0000313" key="2">
    <source>
        <dbReference type="Proteomes" id="UP000035481"/>
    </source>
</evidence>
<proteinExistence type="predicted"/>
<reference evidence="1 2" key="1">
    <citation type="journal article" date="2015" name="Antonie Van Leeuwenhoek">
        <title>A phylogenomic and molecular marker based taxonomic framework for the order Xanthomonadales: proposal to transfer the families Algiphilaceae and Solimonadaceae to the order Nevskiales ord. nov. and to create a new family within the order Xanthomonadales, the family Rhodanobacteraceae fam. nov., containing the genus Rhodanobacter and its closest relatives.</title>
        <authorList>
            <person name="Naushad S."/>
            <person name="Adeolu M."/>
            <person name="Wong S."/>
            <person name="Sohail M."/>
            <person name="Schellhorn H.E."/>
            <person name="Gupta R.S."/>
        </authorList>
    </citation>
    <scope>NUCLEOTIDE SEQUENCE [LARGE SCALE GENOMIC DNA]</scope>
    <source>
        <strain evidence="1 2">DSM 16301</strain>
    </source>
</reference>
<evidence type="ECO:0000313" key="1">
    <source>
        <dbReference type="EMBL" id="KLD65311.1"/>
    </source>
</evidence>
<gene>
    <name evidence="1" type="ORF">Y882_03275</name>
</gene>
<comment type="caution">
    <text evidence="1">The sequence shown here is derived from an EMBL/GenBank/DDBJ whole genome shotgun (WGS) entry which is preliminary data.</text>
</comment>
<dbReference type="PANTHER" id="PTHR30619">
    <property type="entry name" value="DNA INTERNALIZATION/COMPETENCE PROTEIN COMEC/REC2"/>
    <property type="match status" value="1"/>
</dbReference>
<dbReference type="SUPFAM" id="SSF56281">
    <property type="entry name" value="Metallo-hydrolase/oxidoreductase"/>
    <property type="match status" value="1"/>
</dbReference>
<dbReference type="InterPro" id="IPR052159">
    <property type="entry name" value="Competence_DNA_uptake"/>
</dbReference>
<name>A0A0G9H774_9GAMM</name>
<organism evidence="1 2">
    <name type="scientific">Dyella japonica DSM 16301</name>
    <dbReference type="NCBI Taxonomy" id="1440762"/>
    <lineage>
        <taxon>Bacteria</taxon>
        <taxon>Pseudomonadati</taxon>
        <taxon>Pseudomonadota</taxon>
        <taxon>Gammaproteobacteria</taxon>
        <taxon>Lysobacterales</taxon>
        <taxon>Rhodanobacteraceae</taxon>
        <taxon>Dyella</taxon>
    </lineage>
</organism>
<dbReference type="InterPro" id="IPR036866">
    <property type="entry name" value="RibonucZ/Hydroxyglut_hydro"/>
</dbReference>
<dbReference type="PANTHER" id="PTHR30619:SF1">
    <property type="entry name" value="RECOMBINATION PROTEIN 2"/>
    <property type="match status" value="1"/>
</dbReference>
<dbReference type="Proteomes" id="UP000035481">
    <property type="component" value="Unassembled WGS sequence"/>
</dbReference>
<dbReference type="Gene3D" id="3.60.15.10">
    <property type="entry name" value="Ribonuclease Z/Hydroxyacylglutathione hydrolase-like"/>
    <property type="match status" value="1"/>
</dbReference>
<accession>A0A0G9H774</accession>
<dbReference type="AlphaFoldDB" id="A0A0G9H774"/>
<sequence length="309" mass="33016">MCHVVECPGNNAPVLLDDCGSSNSDGGLTKDQAVAAVQATTAGRPVILVFSHSDADHGNYVPDIFPNPTPVAIRSIWGGGSYANYNDRVKTWLREARDAHIPIRMNAFPDPGVTGFDPGWSNDGNRVDALQCGTANTYVLTVNSTKGANAASMMLMIDHNGEKLLFPGDATGDAQAQAVENAGNNHKPANFLFTDVLEVSHHGAESNGSNNKAWAESTLPRYLLSSAGNSYYHPRCQAIQNYRDANGARLLGAPKHLLYCGEHGQWWKYEDEPYAIFGTNSNGTLTVDVNAGGAGARTTIYCGPSQCTN</sequence>